<dbReference type="AlphaFoldDB" id="A0AAE0BV45"/>
<name>A0AAE0BV45_9CHLO</name>
<sequence length="67" mass="7365">MGDLDGAIDEVKQAVSVAIWKALHGEYQKILDWTGRCGAHMNTLANAVGEEWGAEAATLEQYQVYLK</sequence>
<evidence type="ECO:0000313" key="2">
    <source>
        <dbReference type="Proteomes" id="UP001190700"/>
    </source>
</evidence>
<feature type="non-terminal residue" evidence="1">
    <location>
        <position position="67"/>
    </location>
</feature>
<dbReference type="Proteomes" id="UP001190700">
    <property type="component" value="Unassembled WGS sequence"/>
</dbReference>
<dbReference type="EMBL" id="LGRX02032948">
    <property type="protein sequence ID" value="KAK3243341.1"/>
    <property type="molecule type" value="Genomic_DNA"/>
</dbReference>
<keyword evidence="2" id="KW-1185">Reference proteome</keyword>
<accession>A0AAE0BV45</accession>
<protein>
    <submittedName>
        <fullName evidence="1">Uncharacterized protein</fullName>
    </submittedName>
</protein>
<reference evidence="1 2" key="1">
    <citation type="journal article" date="2015" name="Genome Biol. Evol.">
        <title>Comparative Genomics of a Bacterivorous Green Alga Reveals Evolutionary Causalities and Consequences of Phago-Mixotrophic Mode of Nutrition.</title>
        <authorList>
            <person name="Burns J.A."/>
            <person name="Paasch A."/>
            <person name="Narechania A."/>
            <person name="Kim E."/>
        </authorList>
    </citation>
    <scope>NUCLEOTIDE SEQUENCE [LARGE SCALE GENOMIC DNA]</scope>
    <source>
        <strain evidence="1 2">PLY_AMNH</strain>
    </source>
</reference>
<evidence type="ECO:0000313" key="1">
    <source>
        <dbReference type="EMBL" id="KAK3243341.1"/>
    </source>
</evidence>
<comment type="caution">
    <text evidence="1">The sequence shown here is derived from an EMBL/GenBank/DDBJ whole genome shotgun (WGS) entry which is preliminary data.</text>
</comment>
<organism evidence="1 2">
    <name type="scientific">Cymbomonas tetramitiformis</name>
    <dbReference type="NCBI Taxonomy" id="36881"/>
    <lineage>
        <taxon>Eukaryota</taxon>
        <taxon>Viridiplantae</taxon>
        <taxon>Chlorophyta</taxon>
        <taxon>Pyramimonadophyceae</taxon>
        <taxon>Pyramimonadales</taxon>
        <taxon>Pyramimonadaceae</taxon>
        <taxon>Cymbomonas</taxon>
    </lineage>
</organism>
<gene>
    <name evidence="1" type="ORF">CYMTET_46996</name>
</gene>
<proteinExistence type="predicted"/>